<comment type="caution">
    <text evidence="7">The sequence shown here is derived from an EMBL/GenBank/DDBJ whole genome shotgun (WGS) entry which is preliminary data.</text>
</comment>
<name>A0A7W4Z8I9_9GAMM</name>
<evidence type="ECO:0000313" key="8">
    <source>
        <dbReference type="Proteomes" id="UP000535937"/>
    </source>
</evidence>
<dbReference type="InterPro" id="IPR028994">
    <property type="entry name" value="Integrin_alpha_N"/>
</dbReference>
<dbReference type="NCBIfam" id="TIGR03696">
    <property type="entry name" value="Rhs_assc_core"/>
    <property type="match status" value="1"/>
</dbReference>
<reference evidence="7 8" key="1">
    <citation type="submission" date="2020-08" db="EMBL/GenBank/DDBJ databases">
        <title>Genomic Encyclopedia of Type Strains, Phase III (KMG-III): the genomes of soil and plant-associated and newly described type strains.</title>
        <authorList>
            <person name="Whitman W."/>
        </authorList>
    </citation>
    <scope>NUCLEOTIDE SEQUENCE [LARGE SCALE GENOMIC DNA]</scope>
    <source>
        <strain evidence="7 8">CECT 8799</strain>
    </source>
</reference>
<dbReference type="Pfam" id="PF03534">
    <property type="entry name" value="SpvB"/>
    <property type="match status" value="1"/>
</dbReference>
<dbReference type="InterPro" id="IPR003284">
    <property type="entry name" value="Sal_SpvB"/>
</dbReference>
<dbReference type="Pfam" id="PF25023">
    <property type="entry name" value="TEN_YD-shell"/>
    <property type="match status" value="1"/>
</dbReference>
<feature type="non-terminal residue" evidence="7">
    <location>
        <position position="1"/>
    </location>
</feature>
<gene>
    <name evidence="7" type="ORF">FHS09_000001</name>
</gene>
<dbReference type="SUPFAM" id="SSF69318">
    <property type="entry name" value="Integrin alpha N-terminal domain"/>
    <property type="match status" value="1"/>
</dbReference>
<dbReference type="PANTHER" id="PTHR32305">
    <property type="match status" value="1"/>
</dbReference>
<keyword evidence="8" id="KW-1185">Reference proteome</keyword>
<dbReference type="InterPro" id="IPR050708">
    <property type="entry name" value="T6SS_VgrG/RHS"/>
</dbReference>
<evidence type="ECO:0000313" key="7">
    <source>
        <dbReference type="EMBL" id="MBB3059200.1"/>
    </source>
</evidence>
<evidence type="ECO:0000256" key="2">
    <source>
        <dbReference type="ARBA" id="ARBA00022525"/>
    </source>
</evidence>
<evidence type="ECO:0000256" key="1">
    <source>
        <dbReference type="ARBA" id="ARBA00004613"/>
    </source>
</evidence>
<dbReference type="PANTHER" id="PTHR32305:SF15">
    <property type="entry name" value="PROTEIN RHSA-RELATED"/>
    <property type="match status" value="1"/>
</dbReference>
<keyword evidence="2" id="KW-0964">Secreted</keyword>
<comment type="subcellular location">
    <subcellularLocation>
        <location evidence="1">Secreted</location>
    </subcellularLocation>
</comment>
<accession>A0A7W4Z8I9</accession>
<evidence type="ECO:0000256" key="4">
    <source>
        <dbReference type="ARBA" id="ARBA00022737"/>
    </source>
</evidence>
<keyword evidence="4" id="KW-0677">Repeat</keyword>
<sequence>DFRVNESGAATYSIPLSLPAGTAGVAPELSLNYSSQGGNGLVGHGWALGGLSAISRCRQTLGQDKQAKAITWSGEDRFCLDGQRLLAVEEGTYGKPGSLYRTEIDSFALIKAHGGTDGHPDYFTVERKDGSISYYGDGNRSRQRVMVGDKTRTLTWGISRFEDSALNPIEFVYAADVDRDEPNHDISHRISEIRYAYTSGGSAGAKMVFDYKGRQDPISGYLAGELLQTKKRLSGIRVQNDSGNGLQEVRRYTLEYLSDPRDNLSRLERIRQCAGPNGTLCQPDTVFDWRLPLPGSFAGGVRDSVILSTQRDRAAVGARPADINGDGRMDLIWLEADWDDDGEVHDQYFRYVLADESGFGLERLAYRDSANVGKTPYRWEMMDYNGDGRADVAFYAKKAEEWRILLSLPRGNGNWQLSSNYLAAEGLKDKDVRFIDINGDGLVDAVSSDGYWLMEIDPNEPISSHHYYRFAAKEPLTVQGLESWTLEDPDNQSREHYLSPGAAGDFNGDGRVNLILFDTKKTRVGTGRRPGWLQEQHTRAYRVSIEGDAQGGYQLVNRGKLLDFGQSGEDFESKNRDSSVDALERHGDLKQKVHVADINGDGLADLILQDDTYDDDSLVEKARYHYRLSTGQSFKDAVSLGVMPEEAQLQWFDYDNDGDQDLVWHDAGRRRLRVRRWNELQQQFSGSDDFRITSGNEQALHLFTDMDGDGVTDYVRVESDIAVLHPATGFLGPVNVIEKITNGLGAETDIAYGSLANSGHYTHLVLDTTTESHDEPEVNLQCGGEYRVASTGSFYSALNDSWEGQDRLGKLSPTLELIGPMYVATRVDSSAPTAGDASDDDISSISYHYAQAKLQAGGRGLLGFEKLCTVDEQTGVVTTTTYRQDFPFRGYPLSTEVKTAAGKLLSRSTNTWKLKKANGAAWQSGWRATALADGSAELGSLQPWLAESIEETYDLNGNTDGDPLKTVTTVNEYDNHGNPLRITVTTLAANGDTFITDTENDYGEGRSLTLANTDHMLSGYPELGRLVETIVIHTRTENGATDSVKRISRFDYHPDGPEAGLLWWEKVEPDDDTLRLTSTYTYDDFGNKETATQATAGEEPRSSRWTYQGGQGRYLETEENAYRQVTSRVLARDELGQPTLVEDIAGVQTLFDYDAFGRKVLEYNQTGAHSITLLSAPGDHCPAGSAYQQTAKDAGGAESLACFDVVGRKTRSATRGFDGAWVYADTEYDNLGRVSRKSEPYSGSAQYWTAMDYDILGRVVGTDLPGTLNNNGITGTDGLPHDVHVDYQGYKTVTTNPEGHTKTETKNAQGELVFVKDNLGGKLEYRYDAQGNLRFATRTGDKGGLSTVTEMRYDKLGRKEYMSDLDKGEWHYGYNGFGELEWQIDAKRQMVVNEYDRLGRLERRTDYRNGDIEDPEELNTDGNIESETLWSYNNNRNKGDGSPHWEEDVPPGALAGVIGVESDYAEVPSYDRFGRLDSQLTSLAEGDDHWTRTTYDQYGRVFQQFDAGGDGTWRSSATENVYNQYGYLEAVVDAENINQASGENFYTVLAMDERGNVTRFRQGNGVVTDRTYDPATGRLEHQTASVLGITQVQDLTYQWSNLGNLENRRDRSGGKNLFEEFQYDGLNRLKRAQVSAEGMQREAQIVEYDGLGNIEYKSDVGDYYYAGDSESDEQCDQKAGPHAVCATSDGVTYSYDANGNMTSDSSGRTLVYTTFDKPETITKGGHTTEFRYGPDRSRYLRIDTDSSNNTTETRYIGNVEKITKSDGSREIKRYLPGGAIVTLSTESDGSTSRTSRYLHKDHLGSVDVITDKSGTVIQELSFDPWGQRRNAQDWTVLIAADLTGFDTSLTTRGYTGHEMLDQVGLIHMNGRIYDARLGRFLQADPFIQAASDTQMYNRYSYVRNNPLVYTDSSGYKIDFWSAVKIVIAVVLTVACEGACGPEVWAWAMGTTSAAQAITQGGDFEQIATAAFTGAVMGYFGASLGAGGWTGTEAFYFGVVGGITSVLQGGKFGHGFVSAYVGAAVNASGVLQGQSGPVQFLGSVVVGGTVSEATGGKFANGAVYAAFAFAVGRITYKDWDWRKNTPDLSECGGAVSCGATVEEWDPDGESRQGFYDATEKAKSNRAKSADVPYDNDPALESVDESVMSIKEVEKRNVKAANKIKNKFISKIAPKPLQKSTEAGLNKITNDYIIDPMYTPEGQEILNELYDRPEVEE</sequence>
<dbReference type="RefSeq" id="WP_183455499.1">
    <property type="nucleotide sequence ID" value="NZ_JACHWZ010000001.1"/>
</dbReference>
<dbReference type="InterPro" id="IPR013517">
    <property type="entry name" value="FG-GAP"/>
</dbReference>
<keyword evidence="5" id="KW-0843">Virulence</keyword>
<evidence type="ECO:0000259" key="6">
    <source>
        <dbReference type="Pfam" id="PF25023"/>
    </source>
</evidence>
<dbReference type="Gene3D" id="2.180.10.10">
    <property type="entry name" value="RHS repeat-associated core"/>
    <property type="match status" value="2"/>
</dbReference>
<dbReference type="Proteomes" id="UP000535937">
    <property type="component" value="Unassembled WGS sequence"/>
</dbReference>
<evidence type="ECO:0000256" key="3">
    <source>
        <dbReference type="ARBA" id="ARBA00022729"/>
    </source>
</evidence>
<dbReference type="EMBL" id="JACHWZ010000001">
    <property type="protein sequence ID" value="MBB3059200.1"/>
    <property type="molecule type" value="Genomic_DNA"/>
</dbReference>
<feature type="domain" description="Teneurin-like YD-shell" evidence="6">
    <location>
        <begin position="1796"/>
        <end position="1906"/>
    </location>
</feature>
<proteinExistence type="predicted"/>
<dbReference type="InterPro" id="IPR056823">
    <property type="entry name" value="TEN-like_YD-shell"/>
</dbReference>
<evidence type="ECO:0000256" key="5">
    <source>
        <dbReference type="ARBA" id="ARBA00023026"/>
    </source>
</evidence>
<dbReference type="GO" id="GO:0005737">
    <property type="term" value="C:cytoplasm"/>
    <property type="evidence" value="ECO:0007669"/>
    <property type="project" value="InterPro"/>
</dbReference>
<protein>
    <submittedName>
        <fullName evidence="7">RHS repeat-associated protein</fullName>
    </submittedName>
</protein>
<dbReference type="InterPro" id="IPR022385">
    <property type="entry name" value="Rhs_assc_core"/>
</dbReference>
<dbReference type="Pfam" id="PF13517">
    <property type="entry name" value="FG-GAP_3"/>
    <property type="match status" value="1"/>
</dbReference>
<dbReference type="GO" id="GO:0005576">
    <property type="term" value="C:extracellular region"/>
    <property type="evidence" value="ECO:0007669"/>
    <property type="project" value="UniProtKB-SubCell"/>
</dbReference>
<keyword evidence="3" id="KW-0732">Signal</keyword>
<organism evidence="7 8">
    <name type="scientific">Microbulbifer rhizosphaerae</name>
    <dbReference type="NCBI Taxonomy" id="1562603"/>
    <lineage>
        <taxon>Bacteria</taxon>
        <taxon>Pseudomonadati</taxon>
        <taxon>Pseudomonadota</taxon>
        <taxon>Gammaproteobacteria</taxon>
        <taxon>Cellvibrionales</taxon>
        <taxon>Microbulbiferaceae</taxon>
        <taxon>Microbulbifer</taxon>
    </lineage>
</organism>